<dbReference type="EMBL" id="BMSZ01000010">
    <property type="protein sequence ID" value="GGS59245.1"/>
    <property type="molecule type" value="Genomic_DNA"/>
</dbReference>
<evidence type="ECO:0000313" key="8">
    <source>
        <dbReference type="Proteomes" id="UP000659767"/>
    </source>
</evidence>
<feature type="transmembrane region" description="Helical" evidence="5">
    <location>
        <begin position="20"/>
        <end position="41"/>
    </location>
</feature>
<name>A0ABQ2TAD3_STRBA</name>
<dbReference type="RefSeq" id="WP_069735163.1">
    <property type="nucleotide sequence ID" value="NZ_BMSZ01000010.1"/>
</dbReference>
<evidence type="ECO:0000313" key="7">
    <source>
        <dbReference type="EMBL" id="GGS59245.1"/>
    </source>
</evidence>
<dbReference type="Proteomes" id="UP000659767">
    <property type="component" value="Unassembled WGS sequence"/>
</dbReference>
<evidence type="ECO:0000256" key="4">
    <source>
        <dbReference type="ARBA" id="ARBA00023136"/>
    </source>
</evidence>
<evidence type="ECO:0000259" key="6">
    <source>
        <dbReference type="Pfam" id="PF13515"/>
    </source>
</evidence>
<dbReference type="Pfam" id="PF13515">
    <property type="entry name" value="FUSC_2"/>
    <property type="match status" value="1"/>
</dbReference>
<sequence>MRAALARLAPRLHRPDRYQVVQSLKAAAAAIIAWALTGWWLQAPMALMAPWAAVALVQGTVYRSLRTAVQIVLMITAGTLLAAGAAAFTGNTMLAVVVALPLATLLGNLAPVGGQGLYAPTTALFVLAYGSYSWPAVGHRLLETLVGAAVGIAVNALVLPPVHAQHVRGLASALPRDSAHLLRDMADGMVDYDAPRAEQWHRSARDLLAALSELYVGRGWDSESSRLNPGRRLRRWTPAPSSDWDILWAQVANRLLALTLTLWETASEDRGLPRPLGRAREDIGRLLSAAAEACEAYESLMADGTDQAQRDRRDSALADARQALVAVKRHLHGQGPDAGAALGSLIADCHALLDDLTPDGGDAETGEQHV</sequence>
<proteinExistence type="predicted"/>
<comment type="subcellular location">
    <subcellularLocation>
        <location evidence="1">Membrane</location>
        <topology evidence="1">Multi-pass membrane protein</topology>
    </subcellularLocation>
</comment>
<evidence type="ECO:0000256" key="5">
    <source>
        <dbReference type="SAM" id="Phobius"/>
    </source>
</evidence>
<feature type="domain" description="Integral membrane bound transporter" evidence="6">
    <location>
        <begin position="33"/>
        <end position="154"/>
    </location>
</feature>
<evidence type="ECO:0000256" key="2">
    <source>
        <dbReference type="ARBA" id="ARBA00022692"/>
    </source>
</evidence>
<keyword evidence="2 5" id="KW-0812">Transmembrane</keyword>
<evidence type="ECO:0000256" key="3">
    <source>
        <dbReference type="ARBA" id="ARBA00022989"/>
    </source>
</evidence>
<keyword evidence="3 5" id="KW-1133">Transmembrane helix</keyword>
<reference evidence="8" key="1">
    <citation type="journal article" date="2019" name="Int. J. Syst. Evol. Microbiol.">
        <title>The Global Catalogue of Microorganisms (GCM) 10K type strain sequencing project: providing services to taxonomists for standard genome sequencing and annotation.</title>
        <authorList>
            <consortium name="The Broad Institute Genomics Platform"/>
            <consortium name="The Broad Institute Genome Sequencing Center for Infectious Disease"/>
            <person name="Wu L."/>
            <person name="Ma J."/>
        </authorList>
    </citation>
    <scope>NUCLEOTIDE SEQUENCE [LARGE SCALE GENOMIC DNA]</scope>
    <source>
        <strain evidence="8">JCM 4350</strain>
    </source>
</reference>
<organism evidence="7 8">
    <name type="scientific">Streptomyces badius</name>
    <dbReference type="NCBI Taxonomy" id="1941"/>
    <lineage>
        <taxon>Bacteria</taxon>
        <taxon>Bacillati</taxon>
        <taxon>Actinomycetota</taxon>
        <taxon>Actinomycetes</taxon>
        <taxon>Kitasatosporales</taxon>
        <taxon>Streptomycetaceae</taxon>
        <taxon>Streptomyces</taxon>
    </lineage>
</organism>
<protein>
    <submittedName>
        <fullName evidence="7">FUSC family protein</fullName>
    </submittedName>
</protein>
<feature type="transmembrane region" description="Helical" evidence="5">
    <location>
        <begin position="72"/>
        <end position="105"/>
    </location>
</feature>
<comment type="caution">
    <text evidence="7">The sequence shown here is derived from an EMBL/GenBank/DDBJ whole genome shotgun (WGS) entry which is preliminary data.</text>
</comment>
<evidence type="ECO:0000256" key="1">
    <source>
        <dbReference type="ARBA" id="ARBA00004141"/>
    </source>
</evidence>
<dbReference type="InterPro" id="IPR049453">
    <property type="entry name" value="Memb_transporter_dom"/>
</dbReference>
<keyword evidence="8" id="KW-1185">Reference proteome</keyword>
<accession>A0ABQ2TAD3</accession>
<gene>
    <name evidence="7" type="ORF">GCM10010253_37380</name>
</gene>
<keyword evidence="4 5" id="KW-0472">Membrane</keyword>